<evidence type="ECO:0000256" key="1">
    <source>
        <dbReference type="ARBA" id="ARBA00006611"/>
    </source>
</evidence>
<dbReference type="PANTHER" id="PTHR30486">
    <property type="entry name" value="TWITCHING MOTILITY PROTEIN PILT"/>
    <property type="match status" value="1"/>
</dbReference>
<feature type="non-terminal residue" evidence="3">
    <location>
        <position position="1"/>
    </location>
</feature>
<organism evidence="3 4">
    <name type="scientific">Candidatus Ghiorseimicrobium undicola</name>
    <dbReference type="NCBI Taxonomy" id="1974746"/>
    <lineage>
        <taxon>Bacteria</taxon>
        <taxon>Pseudomonadati</taxon>
        <taxon>Candidatus Omnitrophota</taxon>
        <taxon>Candidatus Ghiorseimicrobium</taxon>
    </lineage>
</organism>
<dbReference type="InterPro" id="IPR050921">
    <property type="entry name" value="T4SS_GSP_E_ATPase"/>
</dbReference>
<evidence type="ECO:0000313" key="3">
    <source>
        <dbReference type="EMBL" id="PIQ90023.1"/>
    </source>
</evidence>
<proteinExistence type="inferred from homology"/>
<dbReference type="Pfam" id="PF00437">
    <property type="entry name" value="T2SSE"/>
    <property type="match status" value="1"/>
</dbReference>
<name>A0A2H0M020_9BACT</name>
<protein>
    <submittedName>
        <fullName evidence="3">Type IV pili twitching motility protein PilT</fullName>
    </submittedName>
</protein>
<dbReference type="InterPro" id="IPR027417">
    <property type="entry name" value="P-loop_NTPase"/>
</dbReference>
<dbReference type="InterPro" id="IPR001482">
    <property type="entry name" value="T2SS/T4SS_dom"/>
</dbReference>
<dbReference type="Gene3D" id="3.40.50.300">
    <property type="entry name" value="P-loop containing nucleotide triphosphate hydrolases"/>
    <property type="match status" value="1"/>
</dbReference>
<gene>
    <name evidence="3" type="ORF">COV72_00045</name>
</gene>
<feature type="domain" description="Bacterial type II secretion system protein E" evidence="2">
    <location>
        <begin position="19"/>
        <end position="106"/>
    </location>
</feature>
<sequence>DKQSIISQRELGIDVKSYPTALRQATLQSVDVIYISTVRDLETMQAAITAAEMGMLVFATVHSVNAYQTVERVINLFPPHQHNEVRAQLALLLRGIISLRLIPTKDGTGRVPACETMVSTPTISRLLREGKTWELLHFIEEGDLFGMQSFKQSLVRLIREDKISQSYAADFADSKDELDLELKGIKRIS</sequence>
<dbReference type="Proteomes" id="UP000229641">
    <property type="component" value="Unassembled WGS sequence"/>
</dbReference>
<accession>A0A2H0M020</accession>
<dbReference type="AlphaFoldDB" id="A0A2H0M020"/>
<evidence type="ECO:0000313" key="4">
    <source>
        <dbReference type="Proteomes" id="UP000229641"/>
    </source>
</evidence>
<comment type="caution">
    <text evidence="3">The sequence shown here is derived from an EMBL/GenBank/DDBJ whole genome shotgun (WGS) entry which is preliminary data.</text>
</comment>
<evidence type="ECO:0000259" key="2">
    <source>
        <dbReference type="Pfam" id="PF00437"/>
    </source>
</evidence>
<dbReference type="SUPFAM" id="SSF52540">
    <property type="entry name" value="P-loop containing nucleoside triphosphate hydrolases"/>
    <property type="match status" value="1"/>
</dbReference>
<comment type="similarity">
    <text evidence="1">Belongs to the GSP E family.</text>
</comment>
<reference evidence="3 4" key="1">
    <citation type="submission" date="2017-09" db="EMBL/GenBank/DDBJ databases">
        <title>Depth-based differentiation of microbial function through sediment-hosted aquifers and enrichment of novel symbionts in the deep terrestrial subsurface.</title>
        <authorList>
            <person name="Probst A.J."/>
            <person name="Ladd B."/>
            <person name="Jarett J.K."/>
            <person name="Geller-Mcgrath D.E."/>
            <person name="Sieber C.M."/>
            <person name="Emerson J.B."/>
            <person name="Anantharaman K."/>
            <person name="Thomas B.C."/>
            <person name="Malmstrom R."/>
            <person name="Stieglmeier M."/>
            <person name="Klingl A."/>
            <person name="Woyke T."/>
            <person name="Ryan C.M."/>
            <person name="Banfield J.F."/>
        </authorList>
    </citation>
    <scope>NUCLEOTIDE SEQUENCE [LARGE SCALE GENOMIC DNA]</scope>
    <source>
        <strain evidence="3">CG11_big_fil_rev_8_21_14_0_20_42_13</strain>
    </source>
</reference>
<dbReference type="EMBL" id="PCWA01000003">
    <property type="protein sequence ID" value="PIQ90023.1"/>
    <property type="molecule type" value="Genomic_DNA"/>
</dbReference>
<dbReference type="GO" id="GO:0016887">
    <property type="term" value="F:ATP hydrolysis activity"/>
    <property type="evidence" value="ECO:0007669"/>
    <property type="project" value="InterPro"/>
</dbReference>